<reference evidence="1 2" key="2">
    <citation type="journal article" date="2016" name="Genome Announc.">
        <title>Draft Genome Sequence of a Biocontrol Rhizobacterium, Chryseobacterium kwangjuense Strain KJ1R5, Isolated from Pepper (Capsicum annuum).</title>
        <authorList>
            <person name="Jeong J.J."/>
            <person name="Park H."/>
            <person name="Park B.H."/>
            <person name="Mannaa M."/>
            <person name="Sang M.K."/>
            <person name="Choi I.G."/>
            <person name="Kim K.D."/>
        </authorList>
    </citation>
    <scope>NUCLEOTIDE SEQUENCE [LARGE SCALE GENOMIC DNA]</scope>
    <source>
        <strain evidence="1 2">KJ1R5</strain>
    </source>
</reference>
<protein>
    <submittedName>
        <fullName evidence="1">Uncharacterized protein</fullName>
    </submittedName>
</protein>
<evidence type="ECO:0000313" key="2">
    <source>
        <dbReference type="Proteomes" id="UP000070513"/>
    </source>
</evidence>
<dbReference type="EMBL" id="LPUR01000001">
    <property type="protein sequence ID" value="KXH85703.1"/>
    <property type="molecule type" value="Genomic_DNA"/>
</dbReference>
<accession>A0A135WLE1</accession>
<organism evidence="1 2">
    <name type="scientific">Chryseobacterium kwangjuense</name>
    <dbReference type="NCBI Taxonomy" id="267125"/>
    <lineage>
        <taxon>Bacteria</taxon>
        <taxon>Pseudomonadati</taxon>
        <taxon>Bacteroidota</taxon>
        <taxon>Flavobacteriia</taxon>
        <taxon>Flavobacteriales</taxon>
        <taxon>Weeksellaceae</taxon>
        <taxon>Chryseobacterium group</taxon>
        <taxon>Chryseobacterium</taxon>
    </lineage>
</organism>
<sequence length="81" mass="9309">MKPSQEALNNNEITVTLALLDKDLQEMMIHCMQYQWKFEMISSHNLQLHIPKDSVHLLFYLGHKVLSGINLTGKAGDPILY</sequence>
<dbReference type="Proteomes" id="UP000070513">
    <property type="component" value="Unassembled WGS sequence"/>
</dbReference>
<proteinExistence type="predicted"/>
<dbReference type="RefSeq" id="WP_062649801.1">
    <property type="nucleotide sequence ID" value="NZ_LPUR01000001.1"/>
</dbReference>
<reference evidence="2" key="1">
    <citation type="submission" date="2015-12" db="EMBL/GenBank/DDBJ databases">
        <title>Genome sequence of a biocontrol rhizobacterium Chryseobacterium kwangjuense strain KJ1R5 isolated from pepper (Capsicum annuum L.).</title>
        <authorList>
            <person name="Jeong J.-J."/>
            <person name="Park H."/>
            <person name="Mannaa M."/>
            <person name="Sang M.K."/>
            <person name="Choi I.-G."/>
            <person name="Kim K.D."/>
        </authorList>
    </citation>
    <scope>NUCLEOTIDE SEQUENCE [LARGE SCALE GENOMIC DNA]</scope>
    <source>
        <strain evidence="2">KJ1R5</strain>
    </source>
</reference>
<gene>
    <name evidence="1" type="ORF">AU378_08140</name>
</gene>
<name>A0A135WLE1_9FLAO</name>
<comment type="caution">
    <text evidence="1">The sequence shown here is derived from an EMBL/GenBank/DDBJ whole genome shotgun (WGS) entry which is preliminary data.</text>
</comment>
<dbReference type="OrthoDB" id="1264088at2"/>
<dbReference type="AlphaFoldDB" id="A0A135WLE1"/>
<evidence type="ECO:0000313" key="1">
    <source>
        <dbReference type="EMBL" id="KXH85703.1"/>
    </source>
</evidence>